<keyword evidence="6" id="KW-1185">Reference proteome</keyword>
<feature type="compositionally biased region" description="Basic residues" evidence="4">
    <location>
        <begin position="661"/>
        <end position="671"/>
    </location>
</feature>
<feature type="coiled-coil region" evidence="3">
    <location>
        <begin position="1382"/>
        <end position="1448"/>
    </location>
</feature>
<feature type="compositionally biased region" description="Polar residues" evidence="4">
    <location>
        <begin position="1115"/>
        <end position="1128"/>
    </location>
</feature>
<name>A0AAD9J3V9_9ANNE</name>
<feature type="region of interest" description="Disordered" evidence="4">
    <location>
        <begin position="271"/>
        <end position="325"/>
    </location>
</feature>
<feature type="compositionally biased region" description="Polar residues" evidence="4">
    <location>
        <begin position="1259"/>
        <end position="1282"/>
    </location>
</feature>
<feature type="compositionally biased region" description="Low complexity" evidence="4">
    <location>
        <begin position="212"/>
        <end position="225"/>
    </location>
</feature>
<dbReference type="PROSITE" id="PS00354">
    <property type="entry name" value="HMGI_Y"/>
    <property type="match status" value="1"/>
</dbReference>
<feature type="region of interest" description="Disordered" evidence="4">
    <location>
        <begin position="1096"/>
        <end position="1134"/>
    </location>
</feature>
<sequence>MATRKPSSRRAKDAASDFVKRVMKGTWEDSRDVSPVKTQTKSKSKTPSGSPAKALTSRSPAKSLTGGTSPKMLSSGSPAKAFTSASNAKTLTSSSPAKALSSRSPTKTLTSGTAAKLWTSQSKCLATGCSIKILTSGNEPKLLTYVSSLKQLAQRSPGKLVTSKTKWVSPTVVDKPQDASSGDSADCLLSETTATYTFNSRNYENIGSINESPSATSTCPTSPLPELSNESSCSEANAKEIKETVKSKHLLNLKNCATAKVLVEDICKKRSGKPSMLPTAGKRPRGRPRKELTMDCKKPKGPSDQPSWLLAGKNKPGRKPKSRITDALHQSKHAPVITSLKDNYNVMIKTEIKEELPDDSSISTATVLNNNAVKEARDTLEGDWILDGVELPPGAVSVQIKKEPVEDLKPDISEELPGLIKHKDSPGDIFGGQSDLISYPSEQGHFLNIFGLIKKSDIKQESLKNKLHREVGGKLRRVIKPRMAPEMVYNKLTLARGCTLVGESEDKSVLTKDTVRSAQKARPLHADSLKPKTKMHEAKQTTPIKLTSQQLTLAQSLFNSGKLAAAKRLLCEGKMPNSELFSKKLLLKPPPKTNEMHSGANGTMATSNEHTEKTMKKEKLLGRLTTPTASSNKIQGRKQPLTKMSNSAVSLVKEESAGTRRSSRHQGSKRKQWWHLLRAAPDEFEEDKAWDEEQVRLEKRRKMLKEKRKRELFDHLQVKEHEAKDLSSSQESSSSESKPAKHQCTDVDLMESKKLKRSEQSASGHDEDFQSEIESESKVASSIVLSESCSDQYAPTNDVKDWMEVDAESNANLKRKRKKKKKKFGDEEPSAQLPHHSDLVQQIQPLVKNLMEGGAETESMQLEMELKSEQLETCVAKNSADAPKVSEEAPTWPEAAICEGYQCTIPHMCSTCWINDHMYCLNMKRIARDLPPFGGCLHYSLCSHYPRRDIEHKPAYKCTKFVPSEPSVEPLCVSATGGTLAVNALQPITESDLFCNEQMVESDESSPGSPVPQGTEILKAQLKARAVQIAKSLGMPSSEAHAMRNQHVLKEVAYVSLNADQDDSSDADTLDNSSIAINQHGAELVLYNGQSYMPNHTFEDSDEMPAGWLKPISAPKQSPASGRSPKSTQDVDHKAKKLQIRLCPPENLDMPLNDISKVGVTHKLVRVKVHRVGDNKILLKQMKDLGSLGSEEVLIREIELPATSDSKNEEMDINWLSNILAEEAVKLASVTDKIIENVDQLKGKKKHRKSELDIPASPSPITFTETDSRQSPSLTDNASDSVPWTIETIEEDGDEGNESNPEEIPIYLDRDITEKEVDPKMAALITITAAAGCKMPDLPIWITSMEKTSTDTQDSILNISTKEIREEDQDVLHSIKGEPDLLAALCKRLQDERDTLKELIKESDSVVSKFDEERDQKTCLLAALQSEKTMLQEDIKNRRETINKLAEETGNIAKFCSCLELSKEELEDCISSFTEILAHVEKQGMLSDHPEETTLLHNYNRRLKKVIEAAVSEPAVSDDVLVSTRSGSKPLQVQTSSPDGGELVALSSPSAVVVTEETSLPSCRSSSVTMTQPQMVSSQTLPASRPKPVRVNLPLSFLSSIIGKDSKTSGYSVTVTLDQLKKASLLMDGSGTKQASKSKASATIVQEGASPKSGQTMKHCSKRCSPAPVTVTAGTVSVVKSITSSGQSLQLPSVTGTMKPPASGISLLGTSLLKRKANKPATVMKTQPIRITSTVVHTPADTLPGQTTPEVSSGLRVLTAAGVPTSLPRLSPSVLHAIGPNDQIVVLSATQLKQFQQIQNPPFKPVQIRIPLSKSLPVMSTKLQPTGTSKTHSVRKNRSNFCRQIVMGKTAIDSDEVPTVSMTETDPIYTSSDSVGKTGQPVAQTILAPSVEQSDISHCLPASTITSIPIAVNVAETSKRSSEENSVTDLLQLAMQNSQISPKALTDISEVNMDDDDDDDDDGVSLKEECSSLTGDLAQSMDISMGSVDVALEDVMQLETAVPLSEMNITDQGQTQLTNIISSPQLDANTPDVLLADMETVNSEENQLVMPRLSNVQYELQDVNKEMNQYSAVQVLELTAPFGQSLVQPVHEMSTDNQIQYTVQEETDIAHGIYEQLPESGNYQQVSASCSDEIAVEQTVIKSVDCVVNESVEQSVVQARYEVSTHQASEVPEILADSSEQFIINLDQDVVGSVSQELEHLESVTCVAETSYQQVELDQPVSELAQHGELNNTVDDSHVIVEMVNADGSIVYHKAVPVHNRESSLNTVTYKILDANPNESLLQMPDVSADVAECAQTVYSETVTEACPESISRPQFQILEIPPGSIKVTQDHKPDDAFHLANNQMQQPEAIPVEQATIEYIQSEMTPTDPSNNVTYTIQGDSLEGFTVSDGLLNGHDTAEPVGEHLVTDNLVIQDQYYNVQNFTEYQGSEVYSNKLISCDVQEDHLISCEDLQ</sequence>
<evidence type="ECO:0000256" key="2">
    <source>
        <dbReference type="ARBA" id="ARBA00023242"/>
    </source>
</evidence>
<feature type="compositionally biased region" description="Polar residues" evidence="4">
    <location>
        <begin position="625"/>
        <end position="634"/>
    </location>
</feature>
<feature type="compositionally biased region" description="Basic and acidic residues" evidence="4">
    <location>
        <begin position="22"/>
        <end position="34"/>
    </location>
</feature>
<feature type="region of interest" description="Disordered" evidence="4">
    <location>
        <begin position="1563"/>
        <end position="1585"/>
    </location>
</feature>
<reference evidence="5" key="1">
    <citation type="journal article" date="2023" name="Mol. Biol. Evol.">
        <title>Third-Generation Sequencing Reveals the Adaptive Role of the Epigenome in Three Deep-Sea Polychaetes.</title>
        <authorList>
            <person name="Perez M."/>
            <person name="Aroh O."/>
            <person name="Sun Y."/>
            <person name="Lan Y."/>
            <person name="Juniper S.K."/>
            <person name="Young C.R."/>
            <person name="Angers B."/>
            <person name="Qian P.Y."/>
        </authorList>
    </citation>
    <scope>NUCLEOTIDE SEQUENCE</scope>
    <source>
        <strain evidence="5">P08H-3</strain>
    </source>
</reference>
<feature type="region of interest" description="Disordered" evidence="4">
    <location>
        <begin position="1942"/>
        <end position="1965"/>
    </location>
</feature>
<feature type="compositionally biased region" description="Polar residues" evidence="4">
    <location>
        <begin position="1563"/>
        <end position="1582"/>
    </location>
</feature>
<accession>A0AAD9J3V9</accession>
<feature type="compositionally biased region" description="Basic residues" evidence="4">
    <location>
        <begin position="813"/>
        <end position="823"/>
    </location>
</feature>
<evidence type="ECO:0000256" key="1">
    <source>
        <dbReference type="ARBA" id="ARBA00004123"/>
    </source>
</evidence>
<dbReference type="GO" id="GO:0005634">
    <property type="term" value="C:nucleus"/>
    <property type="evidence" value="ECO:0007669"/>
    <property type="project" value="UniProtKB-SubCell"/>
</dbReference>
<feature type="region of interest" description="Disordered" evidence="4">
    <location>
        <begin position="22"/>
        <end position="112"/>
    </location>
</feature>
<feature type="compositionally biased region" description="Polar residues" evidence="4">
    <location>
        <begin position="56"/>
        <end position="89"/>
    </location>
</feature>
<dbReference type="InterPro" id="IPR000637">
    <property type="entry name" value="HMGI/Y_DNA-bd_CS"/>
</dbReference>
<proteinExistence type="predicted"/>
<feature type="region of interest" description="Disordered" evidence="4">
    <location>
        <begin position="810"/>
        <end position="837"/>
    </location>
</feature>
<feature type="region of interest" description="Disordered" evidence="4">
    <location>
        <begin position="588"/>
        <end position="671"/>
    </location>
</feature>
<comment type="subcellular location">
    <subcellularLocation>
        <location evidence="1">Nucleus</location>
    </subcellularLocation>
</comment>
<evidence type="ECO:0000256" key="3">
    <source>
        <dbReference type="SAM" id="Coils"/>
    </source>
</evidence>
<gene>
    <name evidence="5" type="ORF">LSH36_650g01083</name>
</gene>
<dbReference type="GO" id="GO:0006355">
    <property type="term" value="P:regulation of DNA-templated transcription"/>
    <property type="evidence" value="ECO:0007669"/>
    <property type="project" value="InterPro"/>
</dbReference>
<evidence type="ECO:0000313" key="6">
    <source>
        <dbReference type="Proteomes" id="UP001208570"/>
    </source>
</evidence>
<dbReference type="EMBL" id="JAODUP010000650">
    <property type="protein sequence ID" value="KAK2145878.1"/>
    <property type="molecule type" value="Genomic_DNA"/>
</dbReference>
<feature type="compositionally biased region" description="Basic and acidic residues" evidence="4">
    <location>
        <begin position="750"/>
        <end position="768"/>
    </location>
</feature>
<dbReference type="Proteomes" id="UP001208570">
    <property type="component" value="Unassembled WGS sequence"/>
</dbReference>
<keyword evidence="2" id="KW-0539">Nucleus</keyword>
<feature type="compositionally biased region" description="Basic and acidic residues" evidence="4">
    <location>
        <begin position="609"/>
        <end position="621"/>
    </location>
</feature>
<feature type="region of interest" description="Disordered" evidence="4">
    <location>
        <begin position="1631"/>
        <end position="1659"/>
    </location>
</feature>
<feature type="compositionally biased region" description="Low complexity" evidence="4">
    <location>
        <begin position="90"/>
        <end position="105"/>
    </location>
</feature>
<keyword evidence="3" id="KW-0175">Coiled coil</keyword>
<feature type="compositionally biased region" description="Low complexity" evidence="4">
    <location>
        <begin position="35"/>
        <end position="53"/>
    </location>
</feature>
<feature type="region of interest" description="Disordered" evidence="4">
    <location>
        <begin position="1245"/>
        <end position="1282"/>
    </location>
</feature>
<feature type="compositionally biased region" description="Low complexity" evidence="4">
    <location>
        <begin position="727"/>
        <end position="737"/>
    </location>
</feature>
<feature type="region of interest" description="Disordered" evidence="4">
    <location>
        <begin position="209"/>
        <end position="231"/>
    </location>
</feature>
<protein>
    <submittedName>
        <fullName evidence="5">Uncharacterized protein</fullName>
    </submittedName>
</protein>
<feature type="compositionally biased region" description="Basic and acidic residues" evidence="4">
    <location>
        <begin position="289"/>
        <end position="298"/>
    </location>
</feature>
<evidence type="ECO:0000313" key="5">
    <source>
        <dbReference type="EMBL" id="KAK2145878.1"/>
    </source>
</evidence>
<evidence type="ECO:0000256" key="4">
    <source>
        <dbReference type="SAM" id="MobiDB-lite"/>
    </source>
</evidence>
<feature type="region of interest" description="Disordered" evidence="4">
    <location>
        <begin position="720"/>
        <end position="775"/>
    </location>
</feature>
<comment type="caution">
    <text evidence="5">The sequence shown here is derived from an EMBL/GenBank/DDBJ whole genome shotgun (WGS) entry which is preliminary data.</text>
</comment>
<organism evidence="5 6">
    <name type="scientific">Paralvinella palmiformis</name>
    <dbReference type="NCBI Taxonomy" id="53620"/>
    <lineage>
        <taxon>Eukaryota</taxon>
        <taxon>Metazoa</taxon>
        <taxon>Spiralia</taxon>
        <taxon>Lophotrochozoa</taxon>
        <taxon>Annelida</taxon>
        <taxon>Polychaeta</taxon>
        <taxon>Sedentaria</taxon>
        <taxon>Canalipalpata</taxon>
        <taxon>Terebellida</taxon>
        <taxon>Terebelliformia</taxon>
        <taxon>Alvinellidae</taxon>
        <taxon>Paralvinella</taxon>
    </lineage>
</organism>
<feature type="compositionally biased region" description="Acidic residues" evidence="4">
    <location>
        <begin position="1952"/>
        <end position="1963"/>
    </location>
</feature>
<feature type="compositionally biased region" description="Polar residues" evidence="4">
    <location>
        <begin position="1631"/>
        <end position="1644"/>
    </location>
</feature>